<sequence>MRQSNLTSINIEVTEWGMTFTKAELAYLEGQRLGRLATTGPGGSLQNSPTGFRVDTETGVVDIYGRAMGTTRKFHNVRTNPQVAFVVDDVASTDPWRVRGVEIRGEAEAVEDHEPPSPHLSRQIIRIHPRRIISWGVDPAQEGMKGRDV</sequence>
<feature type="domain" description="Pyridoxamine 5'-phosphate oxidase N-terminal" evidence="2">
    <location>
        <begin position="21"/>
        <end position="115"/>
    </location>
</feature>
<dbReference type="Pfam" id="PF01243">
    <property type="entry name" value="PNPOx_N"/>
    <property type="match status" value="1"/>
</dbReference>
<dbReference type="Proteomes" id="UP001501251">
    <property type="component" value="Unassembled WGS sequence"/>
</dbReference>
<dbReference type="PANTHER" id="PTHR35176">
    <property type="entry name" value="HEME OXYGENASE HI_0854-RELATED"/>
    <property type="match status" value="1"/>
</dbReference>
<accession>A0ABP8AM78</accession>
<dbReference type="InterPro" id="IPR012349">
    <property type="entry name" value="Split_barrel_FMN-bd"/>
</dbReference>
<organism evidence="3 4">
    <name type="scientific">Streptosporangium oxazolinicum</name>
    <dbReference type="NCBI Taxonomy" id="909287"/>
    <lineage>
        <taxon>Bacteria</taxon>
        <taxon>Bacillati</taxon>
        <taxon>Actinomycetota</taxon>
        <taxon>Actinomycetes</taxon>
        <taxon>Streptosporangiales</taxon>
        <taxon>Streptosporangiaceae</taxon>
        <taxon>Streptosporangium</taxon>
    </lineage>
</organism>
<evidence type="ECO:0000313" key="4">
    <source>
        <dbReference type="Proteomes" id="UP001501251"/>
    </source>
</evidence>
<dbReference type="PANTHER" id="PTHR35176:SF6">
    <property type="entry name" value="HEME OXYGENASE HI_0854-RELATED"/>
    <property type="match status" value="1"/>
</dbReference>
<keyword evidence="4" id="KW-1185">Reference proteome</keyword>
<evidence type="ECO:0000313" key="3">
    <source>
        <dbReference type="EMBL" id="GAA4186244.1"/>
    </source>
</evidence>
<dbReference type="InterPro" id="IPR011576">
    <property type="entry name" value="Pyridox_Oxase_N"/>
</dbReference>
<name>A0ABP8AM78_9ACTN</name>
<reference evidence="4" key="1">
    <citation type="journal article" date="2019" name="Int. J. Syst. Evol. Microbiol.">
        <title>The Global Catalogue of Microorganisms (GCM) 10K type strain sequencing project: providing services to taxonomists for standard genome sequencing and annotation.</title>
        <authorList>
            <consortium name="The Broad Institute Genomics Platform"/>
            <consortium name="The Broad Institute Genome Sequencing Center for Infectious Disease"/>
            <person name="Wu L."/>
            <person name="Ma J."/>
        </authorList>
    </citation>
    <scope>NUCLEOTIDE SEQUENCE [LARGE SCALE GENOMIC DNA]</scope>
    <source>
        <strain evidence="4">JCM 17388</strain>
    </source>
</reference>
<evidence type="ECO:0000256" key="1">
    <source>
        <dbReference type="ARBA" id="ARBA00023002"/>
    </source>
</evidence>
<gene>
    <name evidence="3" type="ORF">GCM10022252_17930</name>
</gene>
<dbReference type="SUPFAM" id="SSF50475">
    <property type="entry name" value="FMN-binding split barrel"/>
    <property type="match status" value="1"/>
</dbReference>
<dbReference type="EMBL" id="BAABAQ010000002">
    <property type="protein sequence ID" value="GAA4186244.1"/>
    <property type="molecule type" value="Genomic_DNA"/>
</dbReference>
<proteinExistence type="predicted"/>
<dbReference type="NCBIfam" id="TIGR04023">
    <property type="entry name" value="PPOX_MSMEG_5819"/>
    <property type="match status" value="1"/>
</dbReference>
<dbReference type="InterPro" id="IPR024031">
    <property type="entry name" value="MSMEG_5819/OxyR"/>
</dbReference>
<protein>
    <submittedName>
        <fullName evidence="3">PPOX class F420-dependent oxidoreductase</fullName>
    </submittedName>
</protein>
<keyword evidence="1" id="KW-0560">Oxidoreductase</keyword>
<dbReference type="Gene3D" id="2.30.110.10">
    <property type="entry name" value="Electron Transport, Fmn-binding Protein, Chain A"/>
    <property type="match status" value="1"/>
</dbReference>
<evidence type="ECO:0000259" key="2">
    <source>
        <dbReference type="Pfam" id="PF01243"/>
    </source>
</evidence>
<dbReference type="InterPro" id="IPR052019">
    <property type="entry name" value="F420H2_bilvrd_red/Heme_oxyg"/>
</dbReference>
<comment type="caution">
    <text evidence="3">The sequence shown here is derived from an EMBL/GenBank/DDBJ whole genome shotgun (WGS) entry which is preliminary data.</text>
</comment>